<dbReference type="AlphaFoldDB" id="A0AAV9NFX4"/>
<feature type="region of interest" description="Disordered" evidence="1">
    <location>
        <begin position="308"/>
        <end position="330"/>
    </location>
</feature>
<evidence type="ECO:0000313" key="2">
    <source>
        <dbReference type="EMBL" id="KAK5056123.1"/>
    </source>
</evidence>
<feature type="region of interest" description="Disordered" evidence="1">
    <location>
        <begin position="903"/>
        <end position="933"/>
    </location>
</feature>
<keyword evidence="3" id="KW-1185">Reference proteome</keyword>
<comment type="caution">
    <text evidence="2">The sequence shown here is derived from an EMBL/GenBank/DDBJ whole genome shotgun (WGS) entry which is preliminary data.</text>
</comment>
<proteinExistence type="predicted"/>
<evidence type="ECO:0000256" key="1">
    <source>
        <dbReference type="SAM" id="MobiDB-lite"/>
    </source>
</evidence>
<reference evidence="2 3" key="1">
    <citation type="submission" date="2023-08" db="EMBL/GenBank/DDBJ databases">
        <title>Black Yeasts Isolated from many extreme environments.</title>
        <authorList>
            <person name="Coleine C."/>
            <person name="Stajich J.E."/>
            <person name="Selbmann L."/>
        </authorList>
    </citation>
    <scope>NUCLEOTIDE SEQUENCE [LARGE SCALE GENOMIC DNA]</scope>
    <source>
        <strain evidence="2 3">CCFEE 5792</strain>
    </source>
</reference>
<dbReference type="EMBL" id="JAVRRD010000008">
    <property type="protein sequence ID" value="KAK5056123.1"/>
    <property type="molecule type" value="Genomic_DNA"/>
</dbReference>
<gene>
    <name evidence="2" type="ORF">LTR84_012676</name>
</gene>
<dbReference type="RefSeq" id="XP_064708093.1">
    <property type="nucleotide sequence ID" value="XM_064856193.1"/>
</dbReference>
<dbReference type="GeneID" id="89980818"/>
<feature type="compositionally biased region" description="Basic and acidic residues" evidence="1">
    <location>
        <begin position="476"/>
        <end position="495"/>
    </location>
</feature>
<feature type="compositionally biased region" description="Basic and acidic residues" evidence="1">
    <location>
        <begin position="314"/>
        <end position="323"/>
    </location>
</feature>
<feature type="region of interest" description="Disordered" evidence="1">
    <location>
        <begin position="1022"/>
        <end position="1043"/>
    </location>
</feature>
<accession>A0AAV9NFX4</accession>
<sequence>MSDLTTCFVSSFYDFSQPGINNFIRDFKDSHEDPDSAPFLSYDQETRSFVLEFHGDSEDKVNVVSQLLYRLDGYIEYNHNRVTGFDEGVPCLPVPGIFLDDDEFMDEEVQTRDLIEYDSGGEAGEAGEEEVVEAAGLFIVDWKPQHGDINILPRMYANEISRLTGTDLFVKLAEKRYGLMNGDVQLALQKLSNVEPLLESIKRSMMSESIMANSNLLIWPVDVDEAAIELVRLHPGHPGFSRIIVNQADPGTLQRKLLGEIRHHVSGTTYLTPQNLEGVSPVEEIHGSKIWDGHTFMSFGNPSSLQPIITSTSDHGRKEDKPVAKPQNSNDIRVSEWSNQVVPSADPNVAPEAPPIEVATPVRRRVLLDSDSESDGEDGAIISRPSTLQPLVKHSLPAAEMSNEINARSDASLISFSEVGSRHESHGIPSMNHDGSVHSSNHHRPQNKKAKEEHPRLHSTMNQKGRNPGRGGNKQQETKAQRKERLAKAMADAHGDFPAARSSQSRPVPVLPSMEKSNEAISKAKQASLMKKPSLAKDSSQLAELERKLRYVQAKKLIEQLTPLFEISRRFSGRLSFEAQFGQVLIPQTHKLIDQPLHTQESWTAVFGPQNPTPSPCTFTKIVTMNGADIDRALETKLPTGLDGLNKTIKVWSASPGPVGVTYQFSCHSRSSEDFVIAIDQTGQYQLHKGAITAGMVNVHIPSQVWDASFVLTGSLTWIDPPEILVNSVKTFRDSLYVLPGRSKLIMVFRQPSDHEIEIRNLVVRRVSLHQCNLPGYEEMQMKVTEVKSLLFKKHPQDNNLWQAYEKSDEHSKLMRQGRIHYELSIIHKGINATLMENEYLEIGELTKTTPESLLDQLSIQSMLDLTVKMVSKLDYMGMSNIGTLYRIQQEAEEQRRNLGQLLGTAAPPGSVLPTAQPTQKRSGTSPSRETPVSMELMPQGVRVNTVAEIFTGPDGMKYMRGLGGAKMPVPDAHVGNDDDSIAPEDSATQVGAQIPHIPPPAMPSVPRFPVIAPGFPPLVPTPSSPVGENPTPSIGSGSTVNPQIQFYTTTPSVSQRGQDSRETGFW</sequence>
<feature type="region of interest" description="Disordered" evidence="1">
    <location>
        <begin position="418"/>
        <end position="511"/>
    </location>
</feature>
<protein>
    <submittedName>
        <fullName evidence="2">Uncharacterized protein</fullName>
    </submittedName>
</protein>
<organism evidence="2 3">
    <name type="scientific">Exophiala bonariae</name>
    <dbReference type="NCBI Taxonomy" id="1690606"/>
    <lineage>
        <taxon>Eukaryota</taxon>
        <taxon>Fungi</taxon>
        <taxon>Dikarya</taxon>
        <taxon>Ascomycota</taxon>
        <taxon>Pezizomycotina</taxon>
        <taxon>Eurotiomycetes</taxon>
        <taxon>Chaetothyriomycetidae</taxon>
        <taxon>Chaetothyriales</taxon>
        <taxon>Herpotrichiellaceae</taxon>
        <taxon>Exophiala</taxon>
    </lineage>
</organism>
<feature type="compositionally biased region" description="Polar residues" evidence="1">
    <location>
        <begin position="1025"/>
        <end position="1043"/>
    </location>
</feature>
<evidence type="ECO:0000313" key="3">
    <source>
        <dbReference type="Proteomes" id="UP001358417"/>
    </source>
</evidence>
<dbReference type="Proteomes" id="UP001358417">
    <property type="component" value="Unassembled WGS sequence"/>
</dbReference>
<name>A0AAV9NFX4_9EURO</name>
<feature type="compositionally biased region" description="Polar residues" evidence="1">
    <location>
        <begin position="914"/>
        <end position="931"/>
    </location>
</feature>